<gene>
    <name evidence="1" type="ORF">A7K69_08100</name>
</gene>
<dbReference type="AlphaFoldDB" id="A0A1B7KS11"/>
<evidence type="ECO:0000313" key="2">
    <source>
        <dbReference type="Proteomes" id="UP000078290"/>
    </source>
</evidence>
<evidence type="ECO:0000313" key="1">
    <source>
        <dbReference type="EMBL" id="OAT72884.1"/>
    </source>
</evidence>
<protein>
    <submittedName>
        <fullName evidence="1">Uncharacterized protein</fullName>
    </submittedName>
</protein>
<dbReference type="Proteomes" id="UP000078290">
    <property type="component" value="Unassembled WGS sequence"/>
</dbReference>
<sequence length="275" mass="32399">MELVMTCTTAELMLLVGVCDYPGVAKGIGAAAFGKKSEKEWKAILETAEHQLILKGIIDDEKAERGEEPISDEMKTFINRYVQSKWIIRGTDMPRKRALMFHHYEGDDWLAHIIYKDIIHEFYYVTFDEILDQIREYYSFSSGDSVPAEQFFLTEKAFDWLNEPKKVDKVKKKSEFTDEEKRSFEHFLEDLEAKNRYLYNLTTFHFPNGTDNLSPDLYMENVLYHMRDLFFFLPSQNGVWLVEYTPHPKTPVRIYLATVGEWIERAARFKEVIEV</sequence>
<comment type="caution">
    <text evidence="1">The sequence shown here is derived from an EMBL/GenBank/DDBJ whole genome shotgun (WGS) entry which is preliminary data.</text>
</comment>
<dbReference type="OrthoDB" id="2844051at2"/>
<name>A0A1B7KS11_PARTM</name>
<dbReference type="EMBL" id="LXMA01000023">
    <property type="protein sequence ID" value="OAT72884.1"/>
    <property type="molecule type" value="Genomic_DNA"/>
</dbReference>
<proteinExistence type="predicted"/>
<dbReference type="RefSeq" id="WP_064551853.1">
    <property type="nucleotide sequence ID" value="NZ_LXMA01000023.1"/>
</dbReference>
<reference evidence="2" key="1">
    <citation type="submission" date="2016-05" db="EMBL/GenBank/DDBJ databases">
        <authorList>
            <person name="Wang W."/>
            <person name="Zhu L."/>
        </authorList>
    </citation>
    <scope>NUCLEOTIDE SEQUENCE [LARGE SCALE GENOMIC DNA]</scope>
    <source>
        <strain evidence="2">W-2</strain>
    </source>
</reference>
<accession>A0A1B7KS11</accession>
<organism evidence="1 2">
    <name type="scientific">Parageobacillus thermoglucosidasius</name>
    <name type="common">Geobacillus thermoglucosidasius</name>
    <dbReference type="NCBI Taxonomy" id="1426"/>
    <lineage>
        <taxon>Bacteria</taxon>
        <taxon>Bacillati</taxon>
        <taxon>Bacillota</taxon>
        <taxon>Bacilli</taxon>
        <taxon>Bacillales</taxon>
        <taxon>Anoxybacillaceae</taxon>
        <taxon>Parageobacillus</taxon>
    </lineage>
</organism>